<evidence type="ECO:0000256" key="2">
    <source>
        <dbReference type="ARBA" id="ARBA00022723"/>
    </source>
</evidence>
<organism evidence="8 9">
    <name type="scientific">Sphaerimonospora thailandensis</name>
    <dbReference type="NCBI Taxonomy" id="795644"/>
    <lineage>
        <taxon>Bacteria</taxon>
        <taxon>Bacillati</taxon>
        <taxon>Actinomycetota</taxon>
        <taxon>Actinomycetes</taxon>
        <taxon>Streptosporangiales</taxon>
        <taxon>Streptosporangiaceae</taxon>
        <taxon>Sphaerimonospora</taxon>
    </lineage>
</organism>
<comment type="caution">
    <text evidence="8">The sequence shown here is derived from an EMBL/GenBank/DDBJ whole genome shotgun (WGS) entry which is preliminary data.</text>
</comment>
<dbReference type="PANTHER" id="PTHR34820">
    <property type="entry name" value="INNER MEMBRANE PROTEIN YEBZ"/>
    <property type="match status" value="1"/>
</dbReference>
<dbReference type="InterPro" id="IPR014755">
    <property type="entry name" value="Cu-Rt/internalin_Ig-like"/>
</dbReference>
<dbReference type="GO" id="GO:0006825">
    <property type="term" value="P:copper ion transport"/>
    <property type="evidence" value="ECO:0007669"/>
    <property type="project" value="InterPro"/>
</dbReference>
<dbReference type="SUPFAM" id="SSF81296">
    <property type="entry name" value="E set domains"/>
    <property type="match status" value="1"/>
</dbReference>
<dbReference type="GO" id="GO:0005507">
    <property type="term" value="F:copper ion binding"/>
    <property type="evidence" value="ECO:0007669"/>
    <property type="project" value="InterPro"/>
</dbReference>
<evidence type="ECO:0000313" key="8">
    <source>
        <dbReference type="EMBL" id="GIH70888.1"/>
    </source>
</evidence>
<keyword evidence="6" id="KW-1133">Transmembrane helix</keyword>
<proteinExistence type="predicted"/>
<keyword evidence="6" id="KW-0472">Membrane</keyword>
<feature type="region of interest" description="Disordered" evidence="5">
    <location>
        <begin position="120"/>
        <end position="169"/>
    </location>
</feature>
<dbReference type="RefSeq" id="WP_204016604.1">
    <property type="nucleotide sequence ID" value="NZ_BOOG01000027.1"/>
</dbReference>
<dbReference type="InterPro" id="IPR007348">
    <property type="entry name" value="CopC_dom"/>
</dbReference>
<keyword evidence="2" id="KW-0479">Metal-binding</keyword>
<dbReference type="InterPro" id="IPR032694">
    <property type="entry name" value="CopC/D"/>
</dbReference>
<evidence type="ECO:0000256" key="3">
    <source>
        <dbReference type="ARBA" id="ARBA00022729"/>
    </source>
</evidence>
<evidence type="ECO:0000313" key="9">
    <source>
        <dbReference type="Proteomes" id="UP000610966"/>
    </source>
</evidence>
<sequence length="202" mass="20702">MRKYSFATVAGLIVTLTLGVVLALPAWAHTSLRSSDPAKNAQVQTLSKVTLEFTESVRFPVVVVQGPGGKRYESGAPVVEGPKVTQAVLPSVPPGKYTIAWRVVSTDGHPVEGEIPFTVIGSPGASEAVPDSASSQGSESPQGVEGAQGGSGEAAPAATSVAQNAQDAQDAQETTIPGWAWAVIFGVAGVGIGLFLSLRKRP</sequence>
<dbReference type="PANTHER" id="PTHR34820:SF4">
    <property type="entry name" value="INNER MEMBRANE PROTEIN YEBZ"/>
    <property type="match status" value="1"/>
</dbReference>
<evidence type="ECO:0000256" key="4">
    <source>
        <dbReference type="ARBA" id="ARBA00023008"/>
    </source>
</evidence>
<feature type="transmembrane region" description="Helical" evidence="6">
    <location>
        <begin position="179"/>
        <end position="198"/>
    </location>
</feature>
<reference evidence="8" key="1">
    <citation type="submission" date="2021-01" db="EMBL/GenBank/DDBJ databases">
        <title>Whole genome shotgun sequence of Sphaerimonospora thailandensis NBRC 107569.</title>
        <authorList>
            <person name="Komaki H."/>
            <person name="Tamura T."/>
        </authorList>
    </citation>
    <scope>NUCLEOTIDE SEQUENCE</scope>
    <source>
        <strain evidence="8">NBRC 107569</strain>
    </source>
</reference>
<keyword evidence="3" id="KW-0732">Signal</keyword>
<evidence type="ECO:0000256" key="6">
    <source>
        <dbReference type="SAM" id="Phobius"/>
    </source>
</evidence>
<protein>
    <submittedName>
        <fullName evidence="8">Copper resistance protein CopC</fullName>
    </submittedName>
</protein>
<dbReference type="Proteomes" id="UP000610966">
    <property type="component" value="Unassembled WGS sequence"/>
</dbReference>
<dbReference type="EMBL" id="BOOG01000027">
    <property type="protein sequence ID" value="GIH70888.1"/>
    <property type="molecule type" value="Genomic_DNA"/>
</dbReference>
<dbReference type="GO" id="GO:0046688">
    <property type="term" value="P:response to copper ion"/>
    <property type="evidence" value="ECO:0007669"/>
    <property type="project" value="InterPro"/>
</dbReference>
<feature type="domain" description="CopC" evidence="7">
    <location>
        <begin position="29"/>
        <end position="119"/>
    </location>
</feature>
<evidence type="ECO:0000259" key="7">
    <source>
        <dbReference type="Pfam" id="PF04234"/>
    </source>
</evidence>
<evidence type="ECO:0000256" key="1">
    <source>
        <dbReference type="ARBA" id="ARBA00004196"/>
    </source>
</evidence>
<keyword evidence="4" id="KW-0186">Copper</keyword>
<dbReference type="Gene3D" id="2.60.40.1220">
    <property type="match status" value="1"/>
</dbReference>
<dbReference type="InterPro" id="IPR014756">
    <property type="entry name" value="Ig_E-set"/>
</dbReference>
<keyword evidence="9" id="KW-1185">Reference proteome</keyword>
<comment type="subcellular location">
    <subcellularLocation>
        <location evidence="1">Cell envelope</location>
    </subcellularLocation>
</comment>
<gene>
    <name evidence="8" type="ORF">Mth01_31410</name>
</gene>
<dbReference type="Pfam" id="PF04234">
    <property type="entry name" value="CopC"/>
    <property type="match status" value="1"/>
</dbReference>
<dbReference type="GO" id="GO:0030313">
    <property type="term" value="C:cell envelope"/>
    <property type="evidence" value="ECO:0007669"/>
    <property type="project" value="UniProtKB-SubCell"/>
</dbReference>
<dbReference type="GO" id="GO:0042597">
    <property type="term" value="C:periplasmic space"/>
    <property type="evidence" value="ECO:0007669"/>
    <property type="project" value="InterPro"/>
</dbReference>
<dbReference type="AlphaFoldDB" id="A0A8J3RED1"/>
<accession>A0A8J3RED1</accession>
<name>A0A8J3RED1_9ACTN</name>
<dbReference type="GO" id="GO:0005886">
    <property type="term" value="C:plasma membrane"/>
    <property type="evidence" value="ECO:0007669"/>
    <property type="project" value="TreeGrafter"/>
</dbReference>
<evidence type="ECO:0000256" key="5">
    <source>
        <dbReference type="SAM" id="MobiDB-lite"/>
    </source>
</evidence>
<feature type="compositionally biased region" description="Polar residues" evidence="5">
    <location>
        <begin position="132"/>
        <end position="141"/>
    </location>
</feature>
<keyword evidence="6" id="KW-0812">Transmembrane</keyword>